<reference evidence="3" key="2">
    <citation type="submission" date="2020-09" db="EMBL/GenBank/DDBJ databases">
        <authorList>
            <person name="Sun Q."/>
            <person name="Zhou Y."/>
        </authorList>
    </citation>
    <scope>NUCLEOTIDE SEQUENCE</scope>
    <source>
        <strain evidence="3">CGMCC 1.15725</strain>
    </source>
</reference>
<dbReference type="InterPro" id="IPR004046">
    <property type="entry name" value="GST_C"/>
</dbReference>
<sequence>MKLYASPFACSFTVRLALAEAGLNVETRWVDLATKRAQDGTDLTTLNPKGQVPTLVLDDRAVLTEVGAILQYVGDQASGRQLVPPATSFERYRLQEWLSFVAGELHKILSVLLIIAPTVDPAGAESARRLARHLLPQRFGHVARALSTGSFLMGEYFTVADAYLFNMLIWARYVEFDLSPWPELGAYFDRVAARPAIAAVFAEEREARVAAQRR</sequence>
<reference evidence="3" key="1">
    <citation type="journal article" date="2014" name="Int. J. Syst. Evol. Microbiol.">
        <title>Complete genome sequence of Corynebacterium casei LMG S-19264T (=DSM 44701T), isolated from a smear-ripened cheese.</title>
        <authorList>
            <consortium name="US DOE Joint Genome Institute (JGI-PGF)"/>
            <person name="Walter F."/>
            <person name="Albersmeier A."/>
            <person name="Kalinowski J."/>
            <person name="Ruckert C."/>
        </authorList>
    </citation>
    <scope>NUCLEOTIDE SEQUENCE</scope>
    <source>
        <strain evidence="3">CGMCC 1.15725</strain>
    </source>
</reference>
<dbReference type="SFLD" id="SFLDG01150">
    <property type="entry name" value="Main.1:_Beta-like"/>
    <property type="match status" value="1"/>
</dbReference>
<dbReference type="SUPFAM" id="SSF52833">
    <property type="entry name" value="Thioredoxin-like"/>
    <property type="match status" value="1"/>
</dbReference>
<dbReference type="SFLD" id="SFLDS00019">
    <property type="entry name" value="Glutathione_Transferase_(cytos"/>
    <property type="match status" value="1"/>
</dbReference>
<gene>
    <name evidence="3" type="primary">attY</name>
    <name evidence="3" type="ORF">GCM10011611_44310</name>
</gene>
<dbReference type="RefSeq" id="WP_189049862.1">
    <property type="nucleotide sequence ID" value="NZ_BMJQ01000012.1"/>
</dbReference>
<dbReference type="Proteomes" id="UP000646365">
    <property type="component" value="Unassembled WGS sequence"/>
</dbReference>
<proteinExistence type="predicted"/>
<dbReference type="InterPro" id="IPR036282">
    <property type="entry name" value="Glutathione-S-Trfase_C_sf"/>
</dbReference>
<dbReference type="Gene3D" id="1.20.1050.10">
    <property type="match status" value="1"/>
</dbReference>
<evidence type="ECO:0000313" key="4">
    <source>
        <dbReference type="Proteomes" id="UP000646365"/>
    </source>
</evidence>
<feature type="domain" description="GST C-terminal" evidence="2">
    <location>
        <begin position="87"/>
        <end position="214"/>
    </location>
</feature>
<dbReference type="PANTHER" id="PTHR44051:SF8">
    <property type="entry name" value="GLUTATHIONE S-TRANSFERASE GSTA"/>
    <property type="match status" value="1"/>
</dbReference>
<dbReference type="CDD" id="cd03057">
    <property type="entry name" value="GST_N_Beta"/>
    <property type="match status" value="1"/>
</dbReference>
<dbReference type="InterPro" id="IPR040079">
    <property type="entry name" value="Glutathione_S-Trfase"/>
</dbReference>
<evidence type="ECO:0000313" key="3">
    <source>
        <dbReference type="EMBL" id="GGF33257.1"/>
    </source>
</evidence>
<keyword evidence="4" id="KW-1185">Reference proteome</keyword>
<comment type="caution">
    <text evidence="3">The sequence shown here is derived from an EMBL/GenBank/DDBJ whole genome shotgun (WGS) entry which is preliminary data.</text>
</comment>
<accession>A0A8J2YYH9</accession>
<dbReference type="EMBL" id="BMJQ01000012">
    <property type="protein sequence ID" value="GGF33257.1"/>
    <property type="molecule type" value="Genomic_DNA"/>
</dbReference>
<dbReference type="InterPro" id="IPR036249">
    <property type="entry name" value="Thioredoxin-like_sf"/>
</dbReference>
<dbReference type="InterPro" id="IPR010987">
    <property type="entry name" value="Glutathione-S-Trfase_C-like"/>
</dbReference>
<feature type="domain" description="GST N-terminal" evidence="1">
    <location>
        <begin position="1"/>
        <end position="81"/>
    </location>
</feature>
<organism evidence="3 4">
    <name type="scientific">Aliidongia dinghuensis</name>
    <dbReference type="NCBI Taxonomy" id="1867774"/>
    <lineage>
        <taxon>Bacteria</taxon>
        <taxon>Pseudomonadati</taxon>
        <taxon>Pseudomonadota</taxon>
        <taxon>Alphaproteobacteria</taxon>
        <taxon>Rhodospirillales</taxon>
        <taxon>Dongiaceae</taxon>
        <taxon>Aliidongia</taxon>
    </lineage>
</organism>
<dbReference type="SUPFAM" id="SSF47616">
    <property type="entry name" value="GST C-terminal domain-like"/>
    <property type="match status" value="1"/>
</dbReference>
<dbReference type="InterPro" id="IPR004045">
    <property type="entry name" value="Glutathione_S-Trfase_N"/>
</dbReference>
<dbReference type="CDD" id="cd03188">
    <property type="entry name" value="GST_C_Beta"/>
    <property type="match status" value="1"/>
</dbReference>
<dbReference type="PANTHER" id="PTHR44051">
    <property type="entry name" value="GLUTATHIONE S-TRANSFERASE-RELATED"/>
    <property type="match status" value="1"/>
</dbReference>
<name>A0A8J2YYH9_9PROT</name>
<evidence type="ECO:0000259" key="2">
    <source>
        <dbReference type="PROSITE" id="PS50405"/>
    </source>
</evidence>
<dbReference type="Pfam" id="PF13409">
    <property type="entry name" value="GST_N_2"/>
    <property type="match status" value="1"/>
</dbReference>
<dbReference type="Pfam" id="PF14497">
    <property type="entry name" value="GST_C_3"/>
    <property type="match status" value="1"/>
</dbReference>
<dbReference type="AlphaFoldDB" id="A0A8J2YYH9"/>
<protein>
    <submittedName>
        <fullName evidence="3">Glutathione S-transferase</fullName>
    </submittedName>
</protein>
<dbReference type="PROSITE" id="PS50405">
    <property type="entry name" value="GST_CTER"/>
    <property type="match status" value="1"/>
</dbReference>
<dbReference type="Gene3D" id="3.40.30.10">
    <property type="entry name" value="Glutaredoxin"/>
    <property type="match status" value="1"/>
</dbReference>
<dbReference type="PROSITE" id="PS50404">
    <property type="entry name" value="GST_NTER"/>
    <property type="match status" value="1"/>
</dbReference>
<dbReference type="SFLD" id="SFLDG00358">
    <property type="entry name" value="Main_(cytGST)"/>
    <property type="match status" value="1"/>
</dbReference>
<evidence type="ECO:0000259" key="1">
    <source>
        <dbReference type="PROSITE" id="PS50404"/>
    </source>
</evidence>